<feature type="compositionally biased region" description="Basic and acidic residues" evidence="1">
    <location>
        <begin position="1625"/>
        <end position="1644"/>
    </location>
</feature>
<dbReference type="EMBL" id="MU006834">
    <property type="protein sequence ID" value="KAF2634372.1"/>
    <property type="molecule type" value="Genomic_DNA"/>
</dbReference>
<feature type="compositionally biased region" description="Basic and acidic residues" evidence="1">
    <location>
        <begin position="1155"/>
        <end position="1165"/>
    </location>
</feature>
<feature type="region of interest" description="Disordered" evidence="1">
    <location>
        <begin position="738"/>
        <end position="758"/>
    </location>
</feature>
<feature type="compositionally biased region" description="Basic residues" evidence="1">
    <location>
        <begin position="1096"/>
        <end position="1108"/>
    </location>
</feature>
<feature type="compositionally biased region" description="Basic and acidic residues" evidence="1">
    <location>
        <begin position="248"/>
        <end position="272"/>
    </location>
</feature>
<evidence type="ECO:0000256" key="1">
    <source>
        <dbReference type="SAM" id="MobiDB-lite"/>
    </source>
</evidence>
<evidence type="ECO:0000313" key="3">
    <source>
        <dbReference type="Proteomes" id="UP000799753"/>
    </source>
</evidence>
<feature type="region of interest" description="Disordered" evidence="1">
    <location>
        <begin position="946"/>
        <end position="1011"/>
    </location>
</feature>
<feature type="region of interest" description="Disordered" evidence="1">
    <location>
        <begin position="695"/>
        <end position="716"/>
    </location>
</feature>
<feature type="region of interest" description="Disordered" evidence="1">
    <location>
        <begin position="912"/>
        <end position="933"/>
    </location>
</feature>
<organism evidence="2 3">
    <name type="scientific">Massarina eburnea CBS 473.64</name>
    <dbReference type="NCBI Taxonomy" id="1395130"/>
    <lineage>
        <taxon>Eukaryota</taxon>
        <taxon>Fungi</taxon>
        <taxon>Dikarya</taxon>
        <taxon>Ascomycota</taxon>
        <taxon>Pezizomycotina</taxon>
        <taxon>Dothideomycetes</taxon>
        <taxon>Pleosporomycetidae</taxon>
        <taxon>Pleosporales</taxon>
        <taxon>Massarineae</taxon>
        <taxon>Massarinaceae</taxon>
        <taxon>Massarina</taxon>
    </lineage>
</organism>
<feature type="compositionally biased region" description="Acidic residues" evidence="1">
    <location>
        <begin position="1376"/>
        <end position="1388"/>
    </location>
</feature>
<name>A0A6A6RGM7_9PLEO</name>
<proteinExistence type="predicted"/>
<feature type="compositionally biased region" description="Low complexity" evidence="1">
    <location>
        <begin position="1520"/>
        <end position="1534"/>
    </location>
</feature>
<feature type="compositionally biased region" description="Low complexity" evidence="1">
    <location>
        <begin position="1487"/>
        <end position="1500"/>
    </location>
</feature>
<sequence length="1650" mass="175469">MATSSPGTADDLVMLTYSQGGIFEGGIYLAQYSDHGLVNTPIMEPLSPDSAVMTHHNLYSGRLEDGMHPPEDYEFDDSDFASGTWADGLRTIDEFEWDKCIDHSLVDEDSPEGQYAGVGRAIPVDAQNGEERAVVNIQTNQKTASPAVEALAAETPLDMERQPEAEMAQQPARAVVDVSHDASTTSTPIGTFRSHTLGLYPSQTVADVRPEEKNSIGTIAPPQLPYQEAHRDTSEIASTATVTPRPPLQHEIREEVDVEMEEPHPTDKRPEPDTEGDQQAGNMTFQHGMTLQHLAQGYISEAAPTATASPTSHHHQEMTPPLTEPLSALQLEDEPEVERIDSQHDEVYQKSFERDISEAVSIATAVSMPSPRETQQVVGEIVEPPIETHSLLRPKDEPNIDDVGSPHSGVSQQASLPIPASMASPLSETKDVMEGGTMDPAPSAPLAKTRDEPELSSEEVVASHKGVHTQKVLEDNSKVTSPVELVPSENVPGAPVESDPLVKVAAQQADLPGTGILEMPTEDISIAEPKLSGKIIDIVVEAETEPNDFTFQHRDALGETMSPSDAVTESESDPGLTDAALQHDDILGEIVSEVQVELGLTVTADPMTPSTPIPELGVGIGDILHYENMPEEAVQEKHAEAISPSDPTSLPELPFSTSVEDEDIQEGHLENATPIQQSEEAPLAILTSETHKIESTVDTEDLELDTTLPEPSLSPKDEALFEGRSTDQVVGPAVSESSLLSLGEPAEPAVSETPASLDDVEREMDETVSSHLGDTIGMTQEATAMYETLTQSCQVMLPSRQTSQPPVTRENINSLTPAALHDLIQPSAIHPYARSKSVSSSLNIITWEYGYPLPRRHMSEGPQPSQYASVNTSFAVGPGTQSQVQTPSDSQDQATMFVAETVEIDGRMESSMVLPNREMPDIDVSPKSSEKGEEPVILAGIEEAAAAEPSTPVESSGLNGFTTATPIGIAPPSSGGGRWTGDMLDELLASAPTTKQPSIGDQCDEGSSMSEGLVSANVPVCTQEFDVAAIAPQPSKDTGVPDEEIDDASSTSSALSSVPDLPSPSQLSSPTRLVLNLKPSRPPSPSPNVASQSTAQHKRRKTPARKKKTPTETAFKPDSSNSGSDGAPARKRQKRGPKGKFLQEKADARGVSGEEESKTKVEAKAKAKASGKNKDEDEDKNEVKEKNEDAECNEAGESLMHLFSEHIENPPTEPASPPATTMAVPPAPAVPTTTHSTTPSPTAASKSKPKKKSPKDRHPLELDYGKRHTRADTRYTSDKTGSNDTSVAASVAATSAPPSVQGQAADTSASAPKNKTSTVKKTEVTMMPRNVTAPKTTTAREAAAEHVASIQTPAKPAIPASGRSRKRKAAPLKDSGDEEYHEDDESGDEMGGKATKVAKTKATTPRTPKTKPTTASTLVVAPSTPKSNNKYGFKARVPRTPSHTTTPAKSKAKEKGKEVAAESSDDTPSPTPAPRVAREMGREAILTHTSTPAPASASTRTTRRTTTKQTAAPQGSLDSAAPVHTDTTPTATPTHIPSNPPIPKPDAATAAGSASHMAKDADADMIHPTPNPTTITTPTIPTLPNPKNKTRARPTPHHQTAGKADEKGGNHSTPRTRHASAVAEEAQRVREVERNIGKRLRSGDGGKVGK</sequence>
<feature type="compositionally biased region" description="Polar residues" evidence="1">
    <location>
        <begin position="1301"/>
        <end position="1319"/>
    </location>
</feature>
<dbReference type="Proteomes" id="UP000799753">
    <property type="component" value="Unassembled WGS sequence"/>
</dbReference>
<keyword evidence="3" id="KW-1185">Reference proteome</keyword>
<feature type="region of interest" description="Disordered" evidence="1">
    <location>
        <begin position="208"/>
        <end position="281"/>
    </location>
</feature>
<evidence type="ECO:0000313" key="2">
    <source>
        <dbReference type="EMBL" id="KAF2634372.1"/>
    </source>
</evidence>
<gene>
    <name evidence="2" type="ORF">P280DRAFT_511948</name>
</gene>
<feature type="compositionally biased region" description="Polar residues" evidence="1">
    <location>
        <begin position="952"/>
        <end position="965"/>
    </location>
</feature>
<feature type="compositionally biased region" description="Low complexity" evidence="1">
    <location>
        <begin position="1547"/>
        <end position="1556"/>
    </location>
</feature>
<feature type="region of interest" description="Disordered" evidence="1">
    <location>
        <begin position="1029"/>
        <end position="1650"/>
    </location>
</feature>
<feature type="compositionally biased region" description="Low complexity" evidence="1">
    <location>
        <begin position="1218"/>
        <end position="1246"/>
    </location>
</feature>
<feature type="compositionally biased region" description="Low complexity" evidence="1">
    <location>
        <begin position="1572"/>
        <end position="1587"/>
    </location>
</feature>
<feature type="compositionally biased region" description="Basic and acidic residues" evidence="1">
    <location>
        <begin position="1451"/>
        <end position="1460"/>
    </location>
</feature>
<feature type="compositionally biased region" description="Low complexity" evidence="1">
    <location>
        <begin position="1048"/>
        <end position="1073"/>
    </location>
</feature>
<accession>A0A6A6RGM7</accession>
<feature type="compositionally biased region" description="Polar residues" evidence="1">
    <location>
        <begin position="991"/>
        <end position="1010"/>
    </location>
</feature>
<feature type="compositionally biased region" description="Basic residues" evidence="1">
    <location>
        <begin position="1129"/>
        <end position="1138"/>
    </location>
</feature>
<feature type="compositionally biased region" description="Low complexity" evidence="1">
    <location>
        <begin position="1285"/>
        <end position="1300"/>
    </location>
</feature>
<feature type="region of interest" description="Disordered" evidence="1">
    <location>
        <begin position="391"/>
        <end position="470"/>
    </location>
</feature>
<feature type="compositionally biased region" description="Low complexity" evidence="1">
    <location>
        <begin position="1393"/>
        <end position="1417"/>
    </location>
</feature>
<feature type="region of interest" description="Disordered" evidence="1">
    <location>
        <begin position="872"/>
        <end position="892"/>
    </location>
</feature>
<feature type="compositionally biased region" description="Basic and acidic residues" evidence="1">
    <location>
        <begin position="1256"/>
        <end position="1277"/>
    </location>
</feature>
<reference evidence="2" key="1">
    <citation type="journal article" date="2020" name="Stud. Mycol.">
        <title>101 Dothideomycetes genomes: a test case for predicting lifestyles and emergence of pathogens.</title>
        <authorList>
            <person name="Haridas S."/>
            <person name="Albert R."/>
            <person name="Binder M."/>
            <person name="Bloem J."/>
            <person name="Labutti K."/>
            <person name="Salamov A."/>
            <person name="Andreopoulos B."/>
            <person name="Baker S."/>
            <person name="Barry K."/>
            <person name="Bills G."/>
            <person name="Bluhm B."/>
            <person name="Cannon C."/>
            <person name="Castanera R."/>
            <person name="Culley D."/>
            <person name="Daum C."/>
            <person name="Ezra D."/>
            <person name="Gonzalez J."/>
            <person name="Henrissat B."/>
            <person name="Kuo A."/>
            <person name="Liang C."/>
            <person name="Lipzen A."/>
            <person name="Lutzoni F."/>
            <person name="Magnuson J."/>
            <person name="Mondo S."/>
            <person name="Nolan M."/>
            <person name="Ohm R."/>
            <person name="Pangilinan J."/>
            <person name="Park H.-J."/>
            <person name="Ramirez L."/>
            <person name="Alfaro M."/>
            <person name="Sun H."/>
            <person name="Tritt A."/>
            <person name="Yoshinaga Y."/>
            <person name="Zwiers L.-H."/>
            <person name="Turgeon B."/>
            <person name="Goodwin S."/>
            <person name="Spatafora J."/>
            <person name="Crous P."/>
            <person name="Grigoriev I."/>
        </authorList>
    </citation>
    <scope>NUCLEOTIDE SEQUENCE</scope>
    <source>
        <strain evidence="2">CBS 473.64</strain>
    </source>
</reference>
<protein>
    <submittedName>
        <fullName evidence="2">Uncharacterized protein</fullName>
    </submittedName>
</protein>